<dbReference type="InterPro" id="IPR017475">
    <property type="entry name" value="EPS_sugar_tfrase"/>
</dbReference>
<gene>
    <name evidence="9" type="ORF">COU07_03055</name>
</gene>
<evidence type="ECO:0000256" key="4">
    <source>
        <dbReference type="ARBA" id="ARBA00022692"/>
    </source>
</evidence>
<feature type="transmembrane region" description="Helical" evidence="7">
    <location>
        <begin position="262"/>
        <end position="283"/>
    </location>
</feature>
<keyword evidence="4 7" id="KW-0812">Transmembrane</keyword>
<keyword evidence="3" id="KW-0808">Transferase</keyword>
<evidence type="ECO:0000313" key="10">
    <source>
        <dbReference type="Proteomes" id="UP000231157"/>
    </source>
</evidence>
<comment type="subcellular location">
    <subcellularLocation>
        <location evidence="1">Membrane</location>
        <topology evidence="1">Multi-pass membrane protein</topology>
    </subcellularLocation>
</comment>
<dbReference type="GO" id="GO:0016780">
    <property type="term" value="F:phosphotransferase activity, for other substituted phosphate groups"/>
    <property type="evidence" value="ECO:0007669"/>
    <property type="project" value="TreeGrafter"/>
</dbReference>
<dbReference type="Pfam" id="PF02397">
    <property type="entry name" value="Bac_transf"/>
    <property type="match status" value="1"/>
</dbReference>
<evidence type="ECO:0000256" key="2">
    <source>
        <dbReference type="ARBA" id="ARBA00006464"/>
    </source>
</evidence>
<dbReference type="EMBL" id="PFAZ01000008">
    <property type="protein sequence ID" value="PIR89045.1"/>
    <property type="molecule type" value="Genomic_DNA"/>
</dbReference>
<comment type="caution">
    <text evidence="9">The sequence shown here is derived from an EMBL/GenBank/DDBJ whole genome shotgun (WGS) entry which is preliminary data.</text>
</comment>
<evidence type="ECO:0000256" key="6">
    <source>
        <dbReference type="ARBA" id="ARBA00023136"/>
    </source>
</evidence>
<dbReference type="AlphaFoldDB" id="A0A2H0UTD8"/>
<protein>
    <recommendedName>
        <fullName evidence="8">Bacterial sugar transferase domain-containing protein</fullName>
    </recommendedName>
</protein>
<evidence type="ECO:0000259" key="8">
    <source>
        <dbReference type="Pfam" id="PF02397"/>
    </source>
</evidence>
<feature type="transmembrane region" description="Helical" evidence="7">
    <location>
        <begin position="77"/>
        <end position="95"/>
    </location>
</feature>
<feature type="transmembrane region" description="Helical" evidence="7">
    <location>
        <begin position="12"/>
        <end position="32"/>
    </location>
</feature>
<feature type="domain" description="Bacterial sugar transferase" evidence="8">
    <location>
        <begin position="258"/>
        <end position="439"/>
    </location>
</feature>
<feature type="transmembrane region" description="Helical" evidence="7">
    <location>
        <begin position="208"/>
        <end position="228"/>
    </location>
</feature>
<evidence type="ECO:0000256" key="7">
    <source>
        <dbReference type="SAM" id="Phobius"/>
    </source>
</evidence>
<name>A0A2H0UTD8_9BACT</name>
<evidence type="ECO:0000313" key="9">
    <source>
        <dbReference type="EMBL" id="PIR89045.1"/>
    </source>
</evidence>
<keyword evidence="6 7" id="KW-0472">Membrane</keyword>
<organism evidence="9 10">
    <name type="scientific">Candidatus Harrisonbacteria bacterium CG10_big_fil_rev_8_21_14_0_10_40_38</name>
    <dbReference type="NCBI Taxonomy" id="1974583"/>
    <lineage>
        <taxon>Bacteria</taxon>
        <taxon>Candidatus Harrisoniibacteriota</taxon>
    </lineage>
</organism>
<evidence type="ECO:0000256" key="5">
    <source>
        <dbReference type="ARBA" id="ARBA00022989"/>
    </source>
</evidence>
<dbReference type="PANTHER" id="PTHR30576:SF0">
    <property type="entry name" value="UNDECAPRENYL-PHOSPHATE N-ACETYLGALACTOSAMINYL 1-PHOSPHATE TRANSFERASE-RELATED"/>
    <property type="match status" value="1"/>
</dbReference>
<dbReference type="PANTHER" id="PTHR30576">
    <property type="entry name" value="COLANIC BIOSYNTHESIS UDP-GLUCOSE LIPID CARRIER TRANSFERASE"/>
    <property type="match status" value="1"/>
</dbReference>
<accession>A0A2H0UTD8</accession>
<feature type="transmembrane region" description="Helical" evidence="7">
    <location>
        <begin position="107"/>
        <end position="129"/>
    </location>
</feature>
<comment type="similarity">
    <text evidence="2">Belongs to the bacterial sugar transferase family.</text>
</comment>
<evidence type="ECO:0000256" key="1">
    <source>
        <dbReference type="ARBA" id="ARBA00004141"/>
    </source>
</evidence>
<dbReference type="InterPro" id="IPR003362">
    <property type="entry name" value="Bact_transf"/>
</dbReference>
<sequence length="443" mass="51023">MIHSPKIKQFLLFLGDIAILYVSLILTLIVRYGTLSPFGADHFAPFSIVFVFWLLIFYISGFYELRDLRNDKEFRKRFLAGLAVSFLLAIAFFYFAPGFEITPKTNLFLFLVLFGSLAHWWRTVVNTLMSSGSSHKRILLVGTSATTKETFDYLSTHPQLGYEVRHWIKNDADILDSKNLFEIIKSEKINLIVVPAHLKKDSKTTKLLYIYLGSGIEVIDLATLYGFLFQRVPIAELEEVWFLENLAIDRSFHDAVQRPFEIILSLILGTIFLPLGVLLIILIKATSSGSAFFTQTRIGKHGRKFTLWKFRTMPIDAEQNGPAWSGPNDRRPTKIGKILRQTHLDELPQLWNILKGDLSLVGPRPERPEFTEVLSKEIPFFELRNLVRPGLTGWAQINYRYGSSTSDSYKKLEYDIFYLKNRSIMLDLIILVRTIKRLFIPAR</sequence>
<reference evidence="10" key="1">
    <citation type="submission" date="2017-09" db="EMBL/GenBank/DDBJ databases">
        <title>Depth-based differentiation of microbial function through sediment-hosted aquifers and enrichment of novel symbionts in the deep terrestrial subsurface.</title>
        <authorList>
            <person name="Probst A.J."/>
            <person name="Ladd B."/>
            <person name="Jarett J.K."/>
            <person name="Geller-Mcgrath D.E."/>
            <person name="Sieber C.M.K."/>
            <person name="Emerson J.B."/>
            <person name="Anantharaman K."/>
            <person name="Thomas B.C."/>
            <person name="Malmstrom R."/>
            <person name="Stieglmeier M."/>
            <person name="Klingl A."/>
            <person name="Woyke T."/>
            <person name="Ryan C.M."/>
            <person name="Banfield J.F."/>
        </authorList>
    </citation>
    <scope>NUCLEOTIDE SEQUENCE [LARGE SCALE GENOMIC DNA]</scope>
</reference>
<dbReference type="GO" id="GO:0016020">
    <property type="term" value="C:membrane"/>
    <property type="evidence" value="ECO:0007669"/>
    <property type="project" value="UniProtKB-SubCell"/>
</dbReference>
<keyword evidence="5 7" id="KW-1133">Transmembrane helix</keyword>
<dbReference type="Proteomes" id="UP000231157">
    <property type="component" value="Unassembled WGS sequence"/>
</dbReference>
<feature type="transmembrane region" description="Helical" evidence="7">
    <location>
        <begin position="44"/>
        <end position="65"/>
    </location>
</feature>
<proteinExistence type="inferred from homology"/>
<evidence type="ECO:0000256" key="3">
    <source>
        <dbReference type="ARBA" id="ARBA00022679"/>
    </source>
</evidence>
<dbReference type="NCBIfam" id="TIGR03025">
    <property type="entry name" value="EPS_sugtrans"/>
    <property type="match status" value="1"/>
</dbReference>